<dbReference type="PANTHER" id="PTHR34873:SF3">
    <property type="entry name" value="ADDICTION MODULE TOXIN, HICA FAMILY"/>
    <property type="match status" value="1"/>
</dbReference>
<sequence>MSKLILKDAKTIEKLLILLGFIKQRQKGSHAFYKHEDWRCTVIPFHSSKVISRPLMRKILNEINLDVEEYNNLIEKL</sequence>
<accession>A0A1E5NF34</accession>
<dbReference type="PANTHER" id="PTHR34873">
    <property type="entry name" value="SSR1766 PROTEIN"/>
    <property type="match status" value="1"/>
</dbReference>
<dbReference type="EMBL" id="MDCO01000009">
    <property type="protein sequence ID" value="OEJ14748.1"/>
    <property type="molecule type" value="Genomic_DNA"/>
</dbReference>
<evidence type="ECO:0000256" key="6">
    <source>
        <dbReference type="ARBA" id="ARBA00022884"/>
    </source>
</evidence>
<evidence type="ECO:0000256" key="4">
    <source>
        <dbReference type="ARBA" id="ARBA00022759"/>
    </source>
</evidence>
<proteinExistence type="inferred from homology"/>
<dbReference type="Gene3D" id="3.30.920.30">
    <property type="entry name" value="Hypothetical protein"/>
    <property type="match status" value="1"/>
</dbReference>
<dbReference type="GO" id="GO:0016787">
    <property type="term" value="F:hydrolase activity"/>
    <property type="evidence" value="ECO:0007669"/>
    <property type="project" value="UniProtKB-KW"/>
</dbReference>
<dbReference type="InterPro" id="IPR038570">
    <property type="entry name" value="HicA_sf"/>
</dbReference>
<evidence type="ECO:0000256" key="3">
    <source>
        <dbReference type="ARBA" id="ARBA00022722"/>
    </source>
</evidence>
<dbReference type="Proteomes" id="UP000095247">
    <property type="component" value="Unassembled WGS sequence"/>
</dbReference>
<keyword evidence="4" id="KW-0255">Endonuclease</keyword>
<keyword evidence="3" id="KW-0540">Nuclease</keyword>
<evidence type="ECO:0000256" key="2">
    <source>
        <dbReference type="ARBA" id="ARBA00022649"/>
    </source>
</evidence>
<keyword evidence="7" id="KW-0346">Stress response</keyword>
<organism evidence="8 9">
    <name type="scientific">Brachyspira hampsonii</name>
    <dbReference type="NCBI Taxonomy" id="1287055"/>
    <lineage>
        <taxon>Bacteria</taxon>
        <taxon>Pseudomonadati</taxon>
        <taxon>Spirochaetota</taxon>
        <taxon>Spirochaetia</taxon>
        <taxon>Brachyspirales</taxon>
        <taxon>Brachyspiraceae</taxon>
        <taxon>Brachyspira</taxon>
    </lineage>
</organism>
<dbReference type="InterPro" id="IPR012933">
    <property type="entry name" value="HicA_mRNA_interferase"/>
</dbReference>
<comment type="caution">
    <text evidence="8">The sequence shown here is derived from an EMBL/GenBank/DDBJ whole genome shotgun (WGS) entry which is preliminary data.</text>
</comment>
<keyword evidence="5" id="KW-0378">Hydrolase</keyword>
<dbReference type="Pfam" id="PF07927">
    <property type="entry name" value="HicA_toxin"/>
    <property type="match status" value="1"/>
</dbReference>
<evidence type="ECO:0000256" key="1">
    <source>
        <dbReference type="ARBA" id="ARBA00006620"/>
    </source>
</evidence>
<dbReference type="GO" id="GO:0004519">
    <property type="term" value="F:endonuclease activity"/>
    <property type="evidence" value="ECO:0007669"/>
    <property type="project" value="UniProtKB-KW"/>
</dbReference>
<dbReference type="GO" id="GO:0003729">
    <property type="term" value="F:mRNA binding"/>
    <property type="evidence" value="ECO:0007669"/>
    <property type="project" value="InterPro"/>
</dbReference>
<keyword evidence="6" id="KW-0694">RNA-binding</keyword>
<dbReference type="SUPFAM" id="SSF54786">
    <property type="entry name" value="YcfA/nrd intein domain"/>
    <property type="match status" value="1"/>
</dbReference>
<gene>
    <name evidence="8" type="ORF">BFL38_07865</name>
</gene>
<comment type="similarity">
    <text evidence="1">Belongs to the HicA mRNA interferase family.</text>
</comment>
<evidence type="ECO:0008006" key="10">
    <source>
        <dbReference type="Google" id="ProtNLM"/>
    </source>
</evidence>
<evidence type="ECO:0000256" key="7">
    <source>
        <dbReference type="ARBA" id="ARBA00023016"/>
    </source>
</evidence>
<name>A0A1E5NF34_9SPIR</name>
<dbReference type="RefSeq" id="WP_069726253.1">
    <property type="nucleotide sequence ID" value="NZ_MDCO01000009.1"/>
</dbReference>
<evidence type="ECO:0000313" key="9">
    <source>
        <dbReference type="Proteomes" id="UP000095247"/>
    </source>
</evidence>
<dbReference type="AlphaFoldDB" id="A0A1E5NF34"/>
<evidence type="ECO:0000256" key="5">
    <source>
        <dbReference type="ARBA" id="ARBA00022801"/>
    </source>
</evidence>
<keyword evidence="2" id="KW-1277">Toxin-antitoxin system</keyword>
<evidence type="ECO:0000313" key="8">
    <source>
        <dbReference type="EMBL" id="OEJ14748.1"/>
    </source>
</evidence>
<protein>
    <recommendedName>
        <fullName evidence="10">Addiction module toxin, HicA family</fullName>
    </recommendedName>
</protein>
<reference evidence="8 9" key="1">
    <citation type="submission" date="2016-08" db="EMBL/GenBank/DDBJ databases">
        <title>Characterization and recognition of Brachyspira hampsonii sp. nov., a novel intestinal spirochete that is pathogenic to pigs.</title>
        <authorList>
            <person name="Mirajkar N."/>
            <person name="La T."/>
            <person name="Phillips N."/>
            <person name="Hampson D."/>
            <person name="Gebhart C."/>
        </authorList>
    </citation>
    <scope>NUCLEOTIDE SEQUENCE [LARGE SCALE GENOMIC DNA]</scope>
    <source>
        <strain evidence="8 9">P280/1</strain>
    </source>
</reference>